<gene>
    <name evidence="3" type="ORF">FOZ61_002872</name>
</gene>
<dbReference type="EMBL" id="JABAHT010001836">
    <property type="protein sequence ID" value="KAF4648310.1"/>
    <property type="molecule type" value="Genomic_DNA"/>
</dbReference>
<protein>
    <recommendedName>
        <fullName evidence="2">Reverse transcriptase domain-containing protein</fullName>
    </recommendedName>
</protein>
<dbReference type="Proteomes" id="UP000570595">
    <property type="component" value="Unassembled WGS sequence"/>
</dbReference>
<feature type="region of interest" description="Disordered" evidence="1">
    <location>
        <begin position="211"/>
        <end position="231"/>
    </location>
</feature>
<dbReference type="PROSITE" id="PS50878">
    <property type="entry name" value="RT_POL"/>
    <property type="match status" value="1"/>
</dbReference>
<dbReference type="OrthoDB" id="413122at2759"/>
<evidence type="ECO:0000313" key="3">
    <source>
        <dbReference type="EMBL" id="KAF4648310.1"/>
    </source>
</evidence>
<name>A0A7J6KMS8_PEROL</name>
<dbReference type="AlphaFoldDB" id="A0A7J6KMS8"/>
<proteinExistence type="predicted"/>
<dbReference type="InterPro" id="IPR000477">
    <property type="entry name" value="RT_dom"/>
</dbReference>
<dbReference type="Pfam" id="PF00078">
    <property type="entry name" value="RVT_1"/>
    <property type="match status" value="1"/>
</dbReference>
<feature type="domain" description="Reverse transcriptase" evidence="2">
    <location>
        <begin position="202"/>
        <end position="412"/>
    </location>
</feature>
<evidence type="ECO:0000259" key="2">
    <source>
        <dbReference type="PROSITE" id="PS50878"/>
    </source>
</evidence>
<evidence type="ECO:0000313" key="4">
    <source>
        <dbReference type="Proteomes" id="UP000570595"/>
    </source>
</evidence>
<dbReference type="CDD" id="cd00303">
    <property type="entry name" value="retropepsin_like"/>
    <property type="match status" value="1"/>
</dbReference>
<dbReference type="InterPro" id="IPR043128">
    <property type="entry name" value="Rev_trsase/Diguanyl_cyclase"/>
</dbReference>
<dbReference type="SUPFAM" id="SSF56672">
    <property type="entry name" value="DNA/RNA polymerases"/>
    <property type="match status" value="1"/>
</dbReference>
<dbReference type="InterPro" id="IPR043502">
    <property type="entry name" value="DNA/RNA_pol_sf"/>
</dbReference>
<sequence length="482" mass="52947">SLVDSGANVSLMSRGLLAYLLESKVLDPNDVIALNNDIPVGVADGNSLRGTHVAKVAFSSGLCSGHLRFSVCDGADPDILIGTNMFPSLGLALSSRSGAEVSNIESINQPPKTPLTANRAAVDSLSVCPLAEVVEDDRSPGHHRVRCRCEPLESAPVYPYREKLRRKSDVDQRIEHHRLLTMEGEGKVTRCSEGACTTILATVIVDKAKKTNSGEAEPRHYPGPSEGPESVDSRYRVTLDCRVINRLVLTHDSNGRFLFVPGASVTNESATKAAYRYDYVVYAKVDLVDAYSCILLPPRLSALFGLVTRDPSGELVWWQLRVLPQGWVWSSVLFNSSMHIPIDRINARLDKEGIRAVARHNKDDVLIAAVDTNNCEGAVSVAREEFQALHFLINDAKSTPPSSSVNFCGLRLTNGCCTMEPTRFEFTDTTASTAWSEFMKPTLKPSDRGNPRVARTTWLRKWFGVFNYFRGFLGPDAMSALF</sequence>
<reference evidence="3 4" key="1">
    <citation type="submission" date="2020-04" db="EMBL/GenBank/DDBJ databases">
        <title>Perkinsus olseni comparative genomics.</title>
        <authorList>
            <person name="Bogema D.R."/>
        </authorList>
    </citation>
    <scope>NUCLEOTIDE SEQUENCE [LARGE SCALE GENOMIC DNA]</scope>
    <source>
        <strain evidence="3">ATCC PRA-179</strain>
    </source>
</reference>
<evidence type="ECO:0000256" key="1">
    <source>
        <dbReference type="SAM" id="MobiDB-lite"/>
    </source>
</evidence>
<comment type="caution">
    <text evidence="3">The sequence shown here is derived from an EMBL/GenBank/DDBJ whole genome shotgun (WGS) entry which is preliminary data.</text>
</comment>
<organism evidence="3 4">
    <name type="scientific">Perkinsus olseni</name>
    <name type="common">Perkinsus atlanticus</name>
    <dbReference type="NCBI Taxonomy" id="32597"/>
    <lineage>
        <taxon>Eukaryota</taxon>
        <taxon>Sar</taxon>
        <taxon>Alveolata</taxon>
        <taxon>Perkinsozoa</taxon>
        <taxon>Perkinsea</taxon>
        <taxon>Perkinsida</taxon>
        <taxon>Perkinsidae</taxon>
        <taxon>Perkinsus</taxon>
    </lineage>
</organism>
<feature type="non-terminal residue" evidence="3">
    <location>
        <position position="482"/>
    </location>
</feature>
<feature type="non-terminal residue" evidence="3">
    <location>
        <position position="1"/>
    </location>
</feature>
<dbReference type="Gene3D" id="3.30.70.270">
    <property type="match status" value="1"/>
</dbReference>
<accession>A0A7J6KMS8</accession>
<dbReference type="Gene3D" id="3.10.10.10">
    <property type="entry name" value="HIV Type 1 Reverse Transcriptase, subunit A, domain 1"/>
    <property type="match status" value="1"/>
</dbReference>